<dbReference type="InterPro" id="IPR036186">
    <property type="entry name" value="Serpin_sf"/>
</dbReference>
<keyword evidence="1" id="KW-0646">Protease inhibitor</keyword>
<dbReference type="InterPro" id="IPR023796">
    <property type="entry name" value="Serpin_dom"/>
</dbReference>
<proteinExistence type="predicted"/>
<evidence type="ECO:0000256" key="2">
    <source>
        <dbReference type="ARBA" id="ARBA00022900"/>
    </source>
</evidence>
<gene>
    <name evidence="4" type="ORF">RF55_16451</name>
</gene>
<dbReference type="EMBL" id="LBMM01014482">
    <property type="protein sequence ID" value="KMQ85161.1"/>
    <property type="molecule type" value="Genomic_DNA"/>
</dbReference>
<keyword evidence="2" id="KW-0722">Serine protease inhibitor</keyword>
<dbReference type="SUPFAM" id="SSF56574">
    <property type="entry name" value="Serpins"/>
    <property type="match status" value="1"/>
</dbReference>
<protein>
    <submittedName>
        <fullName evidence="4">Antithrombin-iii-like isoform 2 protein</fullName>
    </submittedName>
</protein>
<evidence type="ECO:0000313" key="5">
    <source>
        <dbReference type="Proteomes" id="UP000036403"/>
    </source>
</evidence>
<dbReference type="STRING" id="67767.A0A0J7K4Q7"/>
<dbReference type="Gene3D" id="2.30.39.10">
    <property type="entry name" value="Alpha-1-antitrypsin, domain 1"/>
    <property type="match status" value="1"/>
</dbReference>
<dbReference type="Proteomes" id="UP000036403">
    <property type="component" value="Unassembled WGS sequence"/>
</dbReference>
<dbReference type="GO" id="GO:0004867">
    <property type="term" value="F:serine-type endopeptidase inhibitor activity"/>
    <property type="evidence" value="ECO:0007669"/>
    <property type="project" value="UniProtKB-KW"/>
</dbReference>
<name>A0A0J7K4Q7_LASNI</name>
<reference evidence="4 5" key="1">
    <citation type="submission" date="2015-04" db="EMBL/GenBank/DDBJ databases">
        <title>Lasius niger genome sequencing.</title>
        <authorList>
            <person name="Konorov E.A."/>
            <person name="Nikitin M.A."/>
            <person name="Kirill M.V."/>
            <person name="Chang P."/>
        </authorList>
    </citation>
    <scope>NUCLEOTIDE SEQUENCE [LARGE SCALE GENOMIC DNA]</scope>
    <source>
        <tissue evidence="4">Whole</tissue>
    </source>
</reference>
<keyword evidence="5" id="KW-1185">Reference proteome</keyword>
<evidence type="ECO:0000259" key="3">
    <source>
        <dbReference type="Pfam" id="PF00079"/>
    </source>
</evidence>
<organism evidence="4 5">
    <name type="scientific">Lasius niger</name>
    <name type="common">Black garden ant</name>
    <dbReference type="NCBI Taxonomy" id="67767"/>
    <lineage>
        <taxon>Eukaryota</taxon>
        <taxon>Metazoa</taxon>
        <taxon>Ecdysozoa</taxon>
        <taxon>Arthropoda</taxon>
        <taxon>Hexapoda</taxon>
        <taxon>Insecta</taxon>
        <taxon>Pterygota</taxon>
        <taxon>Neoptera</taxon>
        <taxon>Endopterygota</taxon>
        <taxon>Hymenoptera</taxon>
        <taxon>Apocrita</taxon>
        <taxon>Aculeata</taxon>
        <taxon>Formicoidea</taxon>
        <taxon>Formicidae</taxon>
        <taxon>Formicinae</taxon>
        <taxon>Lasius</taxon>
        <taxon>Lasius</taxon>
    </lineage>
</organism>
<dbReference type="InterPro" id="IPR042178">
    <property type="entry name" value="Serpin_sf_1"/>
</dbReference>
<evidence type="ECO:0000313" key="4">
    <source>
        <dbReference type="EMBL" id="KMQ85161.1"/>
    </source>
</evidence>
<dbReference type="OrthoDB" id="7552414at2759"/>
<evidence type="ECO:0000256" key="1">
    <source>
        <dbReference type="ARBA" id="ARBA00022690"/>
    </source>
</evidence>
<accession>A0A0J7K4Q7</accession>
<feature type="domain" description="Serpin" evidence="3">
    <location>
        <begin position="40"/>
        <end position="221"/>
    </location>
</feature>
<sequence>MDFILSSVLSCEDKRFEPVCKNLLPGIHLLRKPITVLSPKLGMFMTEVPYINQSHSMFVLFPAVQSDQDRYKWEIDHQSISGLIEKLTTEEGTDELRKVLDFSPQPPIENLILPDSFNLEYDLSIDELLQDLGIQQLLEPDHSSLSNFSDDDLHLGGAMYRAYVRVHSTHVTAGAINIFFTKNEGSFKSIEETNYSQYKQSFVWLIYDRLCHTILFIGVINKNLPQVSSSEQTASSSNTVELKQ</sequence>
<dbReference type="AlphaFoldDB" id="A0A0J7K4Q7"/>
<dbReference type="Pfam" id="PF00079">
    <property type="entry name" value="Serpin"/>
    <property type="match status" value="1"/>
</dbReference>
<dbReference type="Gene3D" id="3.30.497.10">
    <property type="entry name" value="Antithrombin, subunit I, domain 2"/>
    <property type="match status" value="1"/>
</dbReference>
<dbReference type="PaxDb" id="67767-A0A0J7K4Q7"/>
<comment type="caution">
    <text evidence="4">The sequence shown here is derived from an EMBL/GenBank/DDBJ whole genome shotgun (WGS) entry which is preliminary data.</text>
</comment>
<dbReference type="InterPro" id="IPR042185">
    <property type="entry name" value="Serpin_sf_2"/>
</dbReference>